<dbReference type="EMBL" id="FNQM01000003">
    <property type="protein sequence ID" value="SEA19972.1"/>
    <property type="molecule type" value="Genomic_DNA"/>
</dbReference>
<dbReference type="Proteomes" id="UP000198703">
    <property type="component" value="Unassembled WGS sequence"/>
</dbReference>
<dbReference type="STRING" id="89524.SAMN05444370_103437"/>
<reference evidence="1 2" key="1">
    <citation type="submission" date="2016-10" db="EMBL/GenBank/DDBJ databases">
        <authorList>
            <person name="de Groot N.N."/>
        </authorList>
    </citation>
    <scope>NUCLEOTIDE SEQUENCE [LARGE SCALE GENOMIC DNA]</scope>
    <source>
        <strain evidence="1 2">DSM 15345</strain>
    </source>
</reference>
<accession>A0A1H3Z9G6</accession>
<evidence type="ECO:0000313" key="1">
    <source>
        <dbReference type="EMBL" id="SEA19972.1"/>
    </source>
</evidence>
<organism evidence="1 2">
    <name type="scientific">Rubrimonas cliftonensis</name>
    <dbReference type="NCBI Taxonomy" id="89524"/>
    <lineage>
        <taxon>Bacteria</taxon>
        <taxon>Pseudomonadati</taxon>
        <taxon>Pseudomonadota</taxon>
        <taxon>Alphaproteobacteria</taxon>
        <taxon>Rhodobacterales</taxon>
        <taxon>Paracoccaceae</taxon>
        <taxon>Rubrimonas</taxon>
    </lineage>
</organism>
<protein>
    <recommendedName>
        <fullName evidence="3">Asp/Glu/hydantoin racemase</fullName>
    </recommendedName>
</protein>
<dbReference type="RefSeq" id="WP_093251217.1">
    <property type="nucleotide sequence ID" value="NZ_FNQM01000003.1"/>
</dbReference>
<sequence length="222" mass="22427">MAVAFIHTDASHAARFDAILAALAPNMRAAHAVAPHLLARARRDGADSVRDELSRLLAEHADAAALVCTCSTLGALAESLGRSAGVRGAVFRVDRPMMEAAARFGSGALLVASLDTAMAAAEALFAECAAAAGVEGAPETLQCGAAWPLFEAGDAEAFAQAVADAVRARVQRARAEGRAFGCVALAQASMAPAAALLADLGAPTLTSPELAVERALALSRAA</sequence>
<proteinExistence type="predicted"/>
<evidence type="ECO:0000313" key="2">
    <source>
        <dbReference type="Proteomes" id="UP000198703"/>
    </source>
</evidence>
<name>A0A1H3Z9G6_9RHOB</name>
<keyword evidence="2" id="KW-1185">Reference proteome</keyword>
<gene>
    <name evidence="1" type="ORF">SAMN05444370_103437</name>
</gene>
<dbReference type="AlphaFoldDB" id="A0A1H3Z9G6"/>
<dbReference type="OrthoDB" id="978447at2"/>
<evidence type="ECO:0008006" key="3">
    <source>
        <dbReference type="Google" id="ProtNLM"/>
    </source>
</evidence>